<comment type="caution">
    <text evidence="1">The sequence shown here is derived from an EMBL/GenBank/DDBJ whole genome shotgun (WGS) entry which is preliminary data.</text>
</comment>
<organism evidence="1 2">
    <name type="scientific">Rhodopseudomonas rhenobacensis</name>
    <dbReference type="NCBI Taxonomy" id="87461"/>
    <lineage>
        <taxon>Bacteria</taxon>
        <taxon>Pseudomonadati</taxon>
        <taxon>Pseudomonadota</taxon>
        <taxon>Alphaproteobacteria</taxon>
        <taxon>Hyphomicrobiales</taxon>
        <taxon>Nitrobacteraceae</taxon>
        <taxon>Rhodopseudomonas</taxon>
    </lineage>
</organism>
<name>A0A7W8DWU8_9BRAD</name>
<evidence type="ECO:0000313" key="1">
    <source>
        <dbReference type="EMBL" id="MBB5045469.1"/>
    </source>
</evidence>
<dbReference type="AlphaFoldDB" id="A0A7W8DWU8"/>
<accession>A0A7W8DWU8</accession>
<evidence type="ECO:0000313" key="2">
    <source>
        <dbReference type="Proteomes" id="UP000542353"/>
    </source>
</evidence>
<sequence>MPPVVASAPVAVDLQGEAIGELCEWIAKLIDREDLDYLLRVKLNFILARELDTSKAYDALVFALILRLMQLGIIVEFLRSLLVARPLRTDFRNVVKTYVPQALDAAPAAQVTADIAAVGLDAVKQRLDDPNVRSLVTSHRDELARLMIDIEVLANYKNLHDIVQTIQLTHLPQMTADMLRLRTDPTAVATLETHVVQLEDLCDDAFKAASALPTVAAVPAAELGWVNKLKSAIDQIRQAVEAGDDREGSRALRALRALIRLQSYRINSLLLGTAGGLPLEQLVVIVTDVVKATPGDDASSVEIRNGLQSLQSMLPLLKGQVIEHDQWQAVEMELFAAEDFLEQGSPDSVLDFRDTWNALKQSVAALAGTQPEAQWAKRSQALALSIDAVVPADMDGARSNFALFRNNVLFHFFQLDRALRVRCGAIQTLAVPLKSLLSRVG</sequence>
<dbReference type="EMBL" id="JACHIH010000001">
    <property type="protein sequence ID" value="MBB5045469.1"/>
    <property type="molecule type" value="Genomic_DNA"/>
</dbReference>
<proteinExistence type="predicted"/>
<gene>
    <name evidence="1" type="ORF">HNR60_000198</name>
</gene>
<dbReference type="RefSeq" id="WP_184253299.1">
    <property type="nucleotide sequence ID" value="NZ_JACHIH010000001.1"/>
</dbReference>
<keyword evidence="2" id="KW-1185">Reference proteome</keyword>
<protein>
    <submittedName>
        <fullName evidence="1">Uncharacterized protein</fullName>
    </submittedName>
</protein>
<dbReference type="Proteomes" id="UP000542353">
    <property type="component" value="Unassembled WGS sequence"/>
</dbReference>
<reference evidence="1 2" key="1">
    <citation type="submission" date="2020-08" db="EMBL/GenBank/DDBJ databases">
        <title>Genomic Encyclopedia of Type Strains, Phase IV (KMG-IV): sequencing the most valuable type-strain genomes for metagenomic binning, comparative biology and taxonomic classification.</title>
        <authorList>
            <person name="Goeker M."/>
        </authorList>
    </citation>
    <scope>NUCLEOTIDE SEQUENCE [LARGE SCALE GENOMIC DNA]</scope>
    <source>
        <strain evidence="1 2">DSM 12706</strain>
    </source>
</reference>